<dbReference type="EMBL" id="JAPWDQ010000011">
    <property type="protein sequence ID" value="KAJ5475462.1"/>
    <property type="molecule type" value="Genomic_DNA"/>
</dbReference>
<feature type="compositionally biased region" description="Polar residues" evidence="1">
    <location>
        <begin position="62"/>
        <end position="76"/>
    </location>
</feature>
<reference evidence="2" key="2">
    <citation type="journal article" date="2023" name="IMA Fungus">
        <title>Comparative genomic study of the Penicillium genus elucidates a diverse pangenome and 15 lateral gene transfer events.</title>
        <authorList>
            <person name="Petersen C."/>
            <person name="Sorensen T."/>
            <person name="Nielsen M.R."/>
            <person name="Sondergaard T.E."/>
            <person name="Sorensen J.L."/>
            <person name="Fitzpatrick D.A."/>
            <person name="Frisvad J.C."/>
            <person name="Nielsen K.L."/>
        </authorList>
    </citation>
    <scope>NUCLEOTIDE SEQUENCE</scope>
    <source>
        <strain evidence="2">IBT 30728</strain>
    </source>
</reference>
<comment type="caution">
    <text evidence="2">The sequence shown here is derived from an EMBL/GenBank/DDBJ whole genome shotgun (WGS) entry which is preliminary data.</text>
</comment>
<dbReference type="GeneID" id="81627599"/>
<dbReference type="RefSeq" id="XP_056787215.1">
    <property type="nucleotide sequence ID" value="XM_056937350.1"/>
</dbReference>
<feature type="compositionally biased region" description="Basic and acidic residues" evidence="1">
    <location>
        <begin position="45"/>
        <end position="61"/>
    </location>
</feature>
<protein>
    <submittedName>
        <fullName evidence="2">Uncharacterized protein</fullName>
    </submittedName>
</protein>
<dbReference type="AlphaFoldDB" id="A0A9W9WUS0"/>
<sequence>MPSKLSIVVFIASPRDYARCRHAALYFEFFQDSSTHTCNGIKSPSDTHPRLEVEPHQERESGSTPSRTPTPGLSSARLQDCQDDIKSCMMEVIGSPGFFTFHERLNTAFPVAAAGLARAAFVATIPDTVSISSLRAVVSGTPFAGQEIDWNAQNWVGDALERLVTVGYLTPEQKDKGLDEMVDIILEAADEESA</sequence>
<evidence type="ECO:0000313" key="3">
    <source>
        <dbReference type="Proteomes" id="UP001148312"/>
    </source>
</evidence>
<reference evidence="2" key="1">
    <citation type="submission" date="2022-12" db="EMBL/GenBank/DDBJ databases">
        <authorList>
            <person name="Petersen C."/>
        </authorList>
    </citation>
    <scope>NUCLEOTIDE SEQUENCE</scope>
    <source>
        <strain evidence="2">IBT 30728</strain>
    </source>
</reference>
<organism evidence="2 3">
    <name type="scientific">Penicillium diatomitis</name>
    <dbReference type="NCBI Taxonomy" id="2819901"/>
    <lineage>
        <taxon>Eukaryota</taxon>
        <taxon>Fungi</taxon>
        <taxon>Dikarya</taxon>
        <taxon>Ascomycota</taxon>
        <taxon>Pezizomycotina</taxon>
        <taxon>Eurotiomycetes</taxon>
        <taxon>Eurotiomycetidae</taxon>
        <taxon>Eurotiales</taxon>
        <taxon>Aspergillaceae</taxon>
        <taxon>Penicillium</taxon>
    </lineage>
</organism>
<proteinExistence type="predicted"/>
<dbReference type="Proteomes" id="UP001148312">
    <property type="component" value="Unassembled WGS sequence"/>
</dbReference>
<accession>A0A9W9WUS0</accession>
<gene>
    <name evidence="2" type="ORF">N7539_007749</name>
</gene>
<feature type="region of interest" description="Disordered" evidence="1">
    <location>
        <begin position="40"/>
        <end position="76"/>
    </location>
</feature>
<evidence type="ECO:0000256" key="1">
    <source>
        <dbReference type="SAM" id="MobiDB-lite"/>
    </source>
</evidence>
<evidence type="ECO:0000313" key="2">
    <source>
        <dbReference type="EMBL" id="KAJ5475462.1"/>
    </source>
</evidence>
<name>A0A9W9WUS0_9EURO</name>
<keyword evidence="3" id="KW-1185">Reference proteome</keyword>